<dbReference type="AlphaFoldDB" id="A0A4C1VE44"/>
<name>A0A4C1VE44_EUMVA</name>
<dbReference type="EMBL" id="BGZK01000319">
    <property type="protein sequence ID" value="GBP36532.1"/>
    <property type="molecule type" value="Genomic_DNA"/>
</dbReference>
<accession>A0A4C1VE44</accession>
<organism evidence="1 2">
    <name type="scientific">Eumeta variegata</name>
    <name type="common">Bagworm moth</name>
    <name type="synonym">Eumeta japonica</name>
    <dbReference type="NCBI Taxonomy" id="151549"/>
    <lineage>
        <taxon>Eukaryota</taxon>
        <taxon>Metazoa</taxon>
        <taxon>Ecdysozoa</taxon>
        <taxon>Arthropoda</taxon>
        <taxon>Hexapoda</taxon>
        <taxon>Insecta</taxon>
        <taxon>Pterygota</taxon>
        <taxon>Neoptera</taxon>
        <taxon>Endopterygota</taxon>
        <taxon>Lepidoptera</taxon>
        <taxon>Glossata</taxon>
        <taxon>Ditrysia</taxon>
        <taxon>Tineoidea</taxon>
        <taxon>Psychidae</taxon>
        <taxon>Oiketicinae</taxon>
        <taxon>Eumeta</taxon>
    </lineage>
</organism>
<gene>
    <name evidence="1" type="ORF">EVAR_8366_1</name>
</gene>
<evidence type="ECO:0000313" key="1">
    <source>
        <dbReference type="EMBL" id="GBP36532.1"/>
    </source>
</evidence>
<dbReference type="Proteomes" id="UP000299102">
    <property type="component" value="Unassembled WGS sequence"/>
</dbReference>
<evidence type="ECO:0000313" key="2">
    <source>
        <dbReference type="Proteomes" id="UP000299102"/>
    </source>
</evidence>
<sequence>MGLRLKSDVSGNRVKSRIVAVRIAATLVFMLIPSLAPDGGPAINGYSLDGAERFHWMALVSRRRRRRPAVVLRSGAPGFRNGRLRRRIRRPLTN</sequence>
<protein>
    <submittedName>
        <fullName evidence="1">Uncharacterized protein</fullName>
    </submittedName>
</protein>
<keyword evidence="2" id="KW-1185">Reference proteome</keyword>
<proteinExistence type="predicted"/>
<comment type="caution">
    <text evidence="1">The sequence shown here is derived from an EMBL/GenBank/DDBJ whole genome shotgun (WGS) entry which is preliminary data.</text>
</comment>
<reference evidence="1 2" key="1">
    <citation type="journal article" date="2019" name="Commun. Biol.">
        <title>The bagworm genome reveals a unique fibroin gene that provides high tensile strength.</title>
        <authorList>
            <person name="Kono N."/>
            <person name="Nakamura H."/>
            <person name="Ohtoshi R."/>
            <person name="Tomita M."/>
            <person name="Numata K."/>
            <person name="Arakawa K."/>
        </authorList>
    </citation>
    <scope>NUCLEOTIDE SEQUENCE [LARGE SCALE GENOMIC DNA]</scope>
</reference>